<name>A0A6H1NUF2_LIMRT</name>
<dbReference type="Pfam" id="PF00768">
    <property type="entry name" value="Peptidase_S11"/>
    <property type="match status" value="1"/>
</dbReference>
<evidence type="ECO:0000256" key="1">
    <source>
        <dbReference type="ARBA" id="ARBA00003217"/>
    </source>
</evidence>
<feature type="domain" description="Peptidase S11 D-Ala-D-Ala carboxypeptidase A C-terminal" evidence="4">
    <location>
        <begin position="311"/>
        <end position="410"/>
    </location>
</feature>
<dbReference type="EMBL" id="CP059275">
    <property type="protein sequence ID" value="QLQ62124.1"/>
    <property type="molecule type" value="Genomic_DNA"/>
</dbReference>
<evidence type="ECO:0000256" key="2">
    <source>
        <dbReference type="RuleBase" id="RU361140"/>
    </source>
</evidence>
<protein>
    <recommendedName>
        <fullName evidence="2">Beta-lactamase</fullName>
        <ecNumber evidence="2">3.5.2.6</ecNumber>
    </recommendedName>
</protein>
<dbReference type="SUPFAM" id="SSF69189">
    <property type="entry name" value="Penicillin-binding protein associated domain"/>
    <property type="match status" value="1"/>
</dbReference>
<dbReference type="RefSeq" id="WP_098046620.1">
    <property type="nucleotide sequence ID" value="NZ_CP051129.1"/>
</dbReference>
<dbReference type="InterPro" id="IPR012338">
    <property type="entry name" value="Beta-lactam/transpept-like"/>
</dbReference>
<comment type="similarity">
    <text evidence="2">Belongs to the class-A beta-lactamase family.</text>
</comment>
<reference evidence="6 7" key="1">
    <citation type="submission" date="2020-07" db="EMBL/GenBank/DDBJ databases">
        <title>Genome sequence of Lactobacillus reuteri CNEI-KCA3 isolated from the faeces of a reared-broiler chicken, South-East Nigeria, reveals presence of CRISPR arrays.</title>
        <authorList>
            <person name="Anukam K.C."/>
            <person name="Ibezim C.N."/>
            <person name="BeecK W.V."/>
            <person name="Allonsius C."/>
            <person name="Broek M.D."/>
            <person name="Tuyaerts I."/>
            <person name="Attama A."/>
            <person name="Esimone C.O."/>
            <person name="Lebeer S."/>
        </authorList>
    </citation>
    <scope>NUCLEOTIDE SEQUENCE [LARGE SCALE GENOMIC DNA]</scope>
    <source>
        <strain evidence="6 7">CNEI-KCA3</strain>
    </source>
</reference>
<sequence length="414" mass="45818">MKKVKSFFAKLLLMTAIISICLNGLGMFAKVHADTAAFQMDARAAYAIDAESGQVLYQKNATKRYPIASVIKILTLGVILQDIRNHHLKWDQKIKITPAVAKMADDWHFSNVPLMNGEEYTVRQLVDSMMLVSADGSTEALALADAGSTEAFNKKMMAFAKKAGVTDIKIYNMIGLPNGDLGKHKLKGVDKDAENLLSAKDVALISKYLVENYPETLDITKQKFANFDVTKDQQYLMTNVNALLPQNGFAPKDGEIDGLKTGNTDRAGKCIVSTGTFAGRRIILVALHTKGEWNDQSKMQQDFYNKLIDEYQPVEIKKVNDLSAKLTSVKVKNGKNKNKANIKLTKKTTVWLPKNIKLQATKPTLRVQGDDQKQLTAPLKKNQQVGSIELHIPGLPDFNIPVSTSQSVAKKSMF</sequence>
<evidence type="ECO:0000256" key="3">
    <source>
        <dbReference type="SAM" id="SignalP"/>
    </source>
</evidence>
<evidence type="ECO:0000259" key="4">
    <source>
        <dbReference type="SMART" id="SM00936"/>
    </source>
</evidence>
<dbReference type="InterPro" id="IPR012907">
    <property type="entry name" value="Peptidase_S11_C"/>
</dbReference>
<reference evidence="5" key="2">
    <citation type="submission" date="2021-10" db="EMBL/GenBank/DDBJ databases">
        <title>Evolutionary history and lifestyle of the vertebrate symbiont Limosilactobacillus reuteri.</title>
        <authorList>
            <person name="Zheng J."/>
            <person name="Li F."/>
            <person name="Gaenzle M."/>
            <person name="Walter J."/>
        </authorList>
    </citation>
    <scope>NUCLEOTIDE SEQUENCE</scope>
    <source>
        <strain evidence="5">GQ_1_3_1</strain>
    </source>
</reference>
<dbReference type="SUPFAM" id="SSF56601">
    <property type="entry name" value="beta-lactamase/transpeptidase-like"/>
    <property type="match status" value="1"/>
</dbReference>
<keyword evidence="6" id="KW-0645">Protease</keyword>
<keyword evidence="3" id="KW-0732">Signal</keyword>
<feature type="chain" id="PRO_5044104681" description="Beta-lactamase" evidence="3">
    <location>
        <begin position="34"/>
        <end position="414"/>
    </location>
</feature>
<dbReference type="AlphaFoldDB" id="A0A6H1NUF2"/>
<dbReference type="EC" id="3.5.2.6" evidence="2"/>
<accession>A0A6H1NUF2</accession>
<feature type="signal peptide" evidence="3">
    <location>
        <begin position="1"/>
        <end position="33"/>
    </location>
</feature>
<dbReference type="GO" id="GO:0006508">
    <property type="term" value="P:proteolysis"/>
    <property type="evidence" value="ECO:0007669"/>
    <property type="project" value="InterPro"/>
</dbReference>
<dbReference type="InterPro" id="IPR023650">
    <property type="entry name" value="Beta-lactam_class-A_AS"/>
</dbReference>
<dbReference type="GO" id="GO:0046677">
    <property type="term" value="P:response to antibiotic"/>
    <property type="evidence" value="ECO:0007669"/>
    <property type="project" value="UniProtKB-UniRule"/>
</dbReference>
<organism evidence="6 7">
    <name type="scientific">Limosilactobacillus reuteri</name>
    <name type="common">Lactobacillus reuteri</name>
    <dbReference type="NCBI Taxonomy" id="1598"/>
    <lineage>
        <taxon>Bacteria</taxon>
        <taxon>Bacillati</taxon>
        <taxon>Bacillota</taxon>
        <taxon>Bacilli</taxon>
        <taxon>Lactobacillales</taxon>
        <taxon>Lactobacillaceae</taxon>
        <taxon>Limosilactobacillus</taxon>
    </lineage>
</organism>
<comment type="function">
    <text evidence="1">Removes C-terminal D-alanyl residues from sugar-peptide cell wall precursors.</text>
</comment>
<keyword evidence="6" id="KW-0121">Carboxypeptidase</keyword>
<gene>
    <name evidence="6" type="ORF">HHK02_02045</name>
    <name evidence="5" type="ORF">LMB76_11240</name>
</gene>
<dbReference type="PANTHER" id="PTHR21581">
    <property type="entry name" value="D-ALANYL-D-ALANINE CARBOXYPEPTIDASE"/>
    <property type="match status" value="1"/>
</dbReference>
<dbReference type="InterPro" id="IPR001967">
    <property type="entry name" value="Peptidase_S11_N"/>
</dbReference>
<keyword evidence="2 5" id="KW-0378">Hydrolase</keyword>
<dbReference type="PANTHER" id="PTHR21581:SF11">
    <property type="entry name" value="D-ALANYL-D-ALANINE CARBOXYPEPTIDASE DACA"/>
    <property type="match status" value="1"/>
</dbReference>
<dbReference type="Proteomes" id="UP001198026">
    <property type="component" value="Unassembled WGS sequence"/>
</dbReference>
<comment type="catalytic activity">
    <reaction evidence="2">
        <text>a beta-lactam + H2O = a substituted beta-amino acid</text>
        <dbReference type="Rhea" id="RHEA:20401"/>
        <dbReference type="ChEBI" id="CHEBI:15377"/>
        <dbReference type="ChEBI" id="CHEBI:35627"/>
        <dbReference type="ChEBI" id="CHEBI:140347"/>
        <dbReference type="EC" id="3.5.2.6"/>
    </reaction>
</comment>
<dbReference type="GO" id="GO:0009002">
    <property type="term" value="F:serine-type D-Ala-D-Ala carboxypeptidase activity"/>
    <property type="evidence" value="ECO:0007669"/>
    <property type="project" value="InterPro"/>
</dbReference>
<dbReference type="Proteomes" id="UP000510868">
    <property type="component" value="Chromosome"/>
</dbReference>
<dbReference type="PROSITE" id="PS00146">
    <property type="entry name" value="BETA_LACTAMASE_A"/>
    <property type="match status" value="1"/>
</dbReference>
<keyword evidence="2" id="KW-0046">Antibiotic resistance</keyword>
<dbReference type="Gene3D" id="3.40.710.10">
    <property type="entry name" value="DD-peptidase/beta-lactamase superfamily"/>
    <property type="match status" value="1"/>
</dbReference>
<dbReference type="SMART" id="SM00936">
    <property type="entry name" value="PBP5_C"/>
    <property type="match status" value="1"/>
</dbReference>
<evidence type="ECO:0000313" key="5">
    <source>
        <dbReference type="EMBL" id="MCC4478768.1"/>
    </source>
</evidence>
<evidence type="ECO:0000313" key="7">
    <source>
        <dbReference type="Proteomes" id="UP000510868"/>
    </source>
</evidence>
<proteinExistence type="inferred from homology"/>
<dbReference type="InterPro" id="IPR015956">
    <property type="entry name" value="Peniciliin-bd_prot_C_sf"/>
</dbReference>
<dbReference type="GO" id="GO:0008800">
    <property type="term" value="F:beta-lactamase activity"/>
    <property type="evidence" value="ECO:0007669"/>
    <property type="project" value="UniProtKB-UniRule"/>
</dbReference>
<dbReference type="Gene3D" id="2.60.410.10">
    <property type="entry name" value="D-Ala-D-Ala carboxypeptidase, C-terminal domain"/>
    <property type="match status" value="1"/>
</dbReference>
<dbReference type="InterPro" id="IPR037167">
    <property type="entry name" value="Peptidase_S11_C_sf"/>
</dbReference>
<evidence type="ECO:0000313" key="6">
    <source>
        <dbReference type="EMBL" id="QLQ62124.1"/>
    </source>
</evidence>
<dbReference type="EMBL" id="JAJGWB010000162">
    <property type="protein sequence ID" value="MCC4478768.1"/>
    <property type="molecule type" value="Genomic_DNA"/>
</dbReference>